<evidence type="ECO:0000259" key="5">
    <source>
        <dbReference type="Pfam" id="PF07715"/>
    </source>
</evidence>
<proteinExistence type="predicted"/>
<name>H2BU02_GILLR</name>
<keyword evidence="6" id="KW-0675">Receptor</keyword>
<dbReference type="eggNOG" id="COG4206">
    <property type="taxonomic scope" value="Bacteria"/>
</dbReference>
<dbReference type="Gene3D" id="2.170.130.10">
    <property type="entry name" value="TonB-dependent receptor, plug domain"/>
    <property type="match status" value="1"/>
</dbReference>
<dbReference type="EMBL" id="JH594606">
    <property type="protein sequence ID" value="EHQ03816.1"/>
    <property type="molecule type" value="Genomic_DNA"/>
</dbReference>
<dbReference type="Pfam" id="PF07715">
    <property type="entry name" value="Plug"/>
    <property type="match status" value="1"/>
</dbReference>
<dbReference type="SUPFAM" id="SSF49464">
    <property type="entry name" value="Carboxypeptidase regulatory domain-like"/>
    <property type="match status" value="1"/>
</dbReference>
<keyword evidence="7" id="KW-1185">Reference proteome</keyword>
<keyword evidence="4" id="KW-0732">Signal</keyword>
<feature type="domain" description="TonB-dependent receptor plug" evidence="5">
    <location>
        <begin position="121"/>
        <end position="215"/>
    </location>
</feature>
<gene>
    <name evidence="6" type="ORF">Gilli_3209</name>
</gene>
<evidence type="ECO:0000256" key="2">
    <source>
        <dbReference type="ARBA" id="ARBA00023136"/>
    </source>
</evidence>
<dbReference type="Proteomes" id="UP000003844">
    <property type="component" value="Unassembled WGS sequence"/>
</dbReference>
<dbReference type="RefSeq" id="WP_006990122.1">
    <property type="nucleotide sequence ID" value="NZ_JH594606.1"/>
</dbReference>
<protein>
    <submittedName>
        <fullName evidence="6">TonB-dependent receptor plug</fullName>
    </submittedName>
</protein>
<dbReference type="InterPro" id="IPR037066">
    <property type="entry name" value="Plug_dom_sf"/>
</dbReference>
<dbReference type="InterPro" id="IPR012910">
    <property type="entry name" value="Plug_dom"/>
</dbReference>
<dbReference type="SUPFAM" id="SSF56935">
    <property type="entry name" value="Porins"/>
    <property type="match status" value="1"/>
</dbReference>
<comment type="subcellular location">
    <subcellularLocation>
        <location evidence="1">Cell outer membrane</location>
    </subcellularLocation>
</comment>
<dbReference type="GO" id="GO:0009279">
    <property type="term" value="C:cell outer membrane"/>
    <property type="evidence" value="ECO:0007669"/>
    <property type="project" value="UniProtKB-SubCell"/>
</dbReference>
<organism evidence="6 7">
    <name type="scientific">Gillisia limnaea (strain DSM 15749 / LMG 21470 / R-8282)</name>
    <dbReference type="NCBI Taxonomy" id="865937"/>
    <lineage>
        <taxon>Bacteria</taxon>
        <taxon>Pseudomonadati</taxon>
        <taxon>Bacteroidota</taxon>
        <taxon>Flavobacteriia</taxon>
        <taxon>Flavobacteriales</taxon>
        <taxon>Flavobacteriaceae</taxon>
        <taxon>Gillisia</taxon>
    </lineage>
</organism>
<evidence type="ECO:0000256" key="1">
    <source>
        <dbReference type="ARBA" id="ARBA00004442"/>
    </source>
</evidence>
<evidence type="ECO:0000313" key="7">
    <source>
        <dbReference type="Proteomes" id="UP000003844"/>
    </source>
</evidence>
<feature type="chain" id="PRO_5003559525" evidence="4">
    <location>
        <begin position="21"/>
        <end position="719"/>
    </location>
</feature>
<reference evidence="7" key="1">
    <citation type="journal article" date="2012" name="Stand. Genomic Sci.">
        <title>Genome sequence of the Antarctic rhodopsins-containing flavobacterium Gillisia limnaea type strain (R-8282(T)).</title>
        <authorList>
            <person name="Riedel T."/>
            <person name="Held B."/>
            <person name="Nolan M."/>
            <person name="Lucas S."/>
            <person name="Lapidus A."/>
            <person name="Tice H."/>
            <person name="Del Rio T.G."/>
            <person name="Cheng J.F."/>
            <person name="Han C."/>
            <person name="Tapia R."/>
            <person name="Goodwin L.A."/>
            <person name="Pitluck S."/>
            <person name="Liolios K."/>
            <person name="Mavromatis K."/>
            <person name="Pagani I."/>
            <person name="Ivanova N."/>
            <person name="Mikhailova N."/>
            <person name="Pati A."/>
            <person name="Chen A."/>
            <person name="Palaniappan K."/>
            <person name="Land M."/>
            <person name="Rohde M."/>
            <person name="Tindall B.J."/>
            <person name="Detter J.C."/>
            <person name="Goker M."/>
            <person name="Bristow J."/>
            <person name="Eisen J.A."/>
            <person name="Markowitz V."/>
            <person name="Hugenholtz P."/>
            <person name="Kyrpides N.C."/>
            <person name="Klenk H.P."/>
            <person name="Woyke T."/>
        </authorList>
    </citation>
    <scope>NUCLEOTIDE SEQUENCE [LARGE SCALE GENOMIC DNA]</scope>
    <source>
        <strain evidence="7">DSM 15749 / LMG 21470 / R-8282</strain>
    </source>
</reference>
<evidence type="ECO:0000256" key="3">
    <source>
        <dbReference type="ARBA" id="ARBA00023237"/>
    </source>
</evidence>
<feature type="signal peptide" evidence="4">
    <location>
        <begin position="1"/>
        <end position="20"/>
    </location>
</feature>
<dbReference type="Gene3D" id="2.40.170.20">
    <property type="entry name" value="TonB-dependent receptor, beta-barrel domain"/>
    <property type="match status" value="1"/>
</dbReference>
<keyword evidence="2" id="KW-0472">Membrane</keyword>
<dbReference type="AlphaFoldDB" id="H2BU02"/>
<evidence type="ECO:0000256" key="4">
    <source>
        <dbReference type="SAM" id="SignalP"/>
    </source>
</evidence>
<keyword evidence="3" id="KW-0998">Cell outer membrane</keyword>
<evidence type="ECO:0000313" key="6">
    <source>
        <dbReference type="EMBL" id="EHQ03816.1"/>
    </source>
</evidence>
<dbReference type="InterPro" id="IPR008969">
    <property type="entry name" value="CarboxyPept-like_regulatory"/>
</dbReference>
<dbReference type="OrthoDB" id="1075473at2"/>
<dbReference type="Pfam" id="PF13715">
    <property type="entry name" value="CarbopepD_reg_2"/>
    <property type="match status" value="1"/>
</dbReference>
<dbReference type="InterPro" id="IPR036942">
    <property type="entry name" value="Beta-barrel_TonB_sf"/>
</dbReference>
<dbReference type="HOGENOM" id="CLU_020298_0_0_10"/>
<sequence length="719" mass="80264">MKATITFLFLSTLSIFSGLAQTEVFGKAKDSKGNPVFGANIFIEGTYDGTTSSEDGSFSFFTNSTGLQTLVVSFVSFQMFRKEGPVSEFSNLIIKLKDDLNSLDAVILNAGSFQAGDKARVSVLKPLDIVTTAGSAGDIVAALQSLPGTQIVGESGRLFVRGGEAGETQTFVDGIRVAQPYGASIQNLPARGRFSPFLFSGISFSTGGYSAEYGEALSSILLLNTNDKAYEEKTEISVMTVGLGLGHTEVWEKSSLSLNTSYINLALYQVIIPQNLDWNKAPESLSGEAIYKQQVNSGIWKLYAAFDSSNFEVNQERINYREKRRIDLKNNNFYFNTSLNSSFGNKWQLFSGASYGYSNNSIGIDAGELRTSEHALHLKGNISKRISNGIRILAGTEYFFTDFREDYFNNSATNFNSGFKSNLAAAFIEADILFSKKFAAKTGIRATYNELLEEVNLSPRISLAYKTGENSQFAAAFGNFYQTPGSDYLKFSEDLSSEGATHYILNYQYNLKRKLFRAEIYHKEYSDLIKFSSEEPAFNSNFNNTGEGYASGLDLFWRDGSSIKNLEYWVSYSYIDSKRDYRNFPAKVTPDFVANHSLSLVTKYWIEKIRSQVGFAHNYSSGRPYNNPNETGFMRGKTKDFQNLSFNWAYLLSDQKILYFSVSNILGSKNVFGYEYANNPDATGNFDRRAITPTADRFFFVGFFWTISADKKSNQLKNL</sequence>
<dbReference type="STRING" id="865937.Gilli_3209"/>
<accession>H2BU02</accession>